<feature type="transmembrane region" description="Helical" evidence="1">
    <location>
        <begin position="35"/>
        <end position="52"/>
    </location>
</feature>
<dbReference type="AlphaFoldDB" id="A0A6J4SP47"/>
<evidence type="ECO:0000313" key="2">
    <source>
        <dbReference type="EMBL" id="CAA9498590.1"/>
    </source>
</evidence>
<feature type="transmembrane region" description="Helical" evidence="1">
    <location>
        <begin position="212"/>
        <end position="228"/>
    </location>
</feature>
<keyword evidence="1" id="KW-1133">Transmembrane helix</keyword>
<feature type="transmembrane region" description="Helical" evidence="1">
    <location>
        <begin position="377"/>
        <end position="395"/>
    </location>
</feature>
<feature type="transmembrane region" description="Helical" evidence="1">
    <location>
        <begin position="271"/>
        <end position="289"/>
    </location>
</feature>
<protein>
    <recommendedName>
        <fullName evidence="3">Glycosyltransferase RgtA/B/C/D-like domain-containing protein</fullName>
    </recommendedName>
</protein>
<organism evidence="2">
    <name type="scientific">uncultured Solirubrobacterales bacterium</name>
    <dbReference type="NCBI Taxonomy" id="768556"/>
    <lineage>
        <taxon>Bacteria</taxon>
        <taxon>Bacillati</taxon>
        <taxon>Actinomycetota</taxon>
        <taxon>Thermoleophilia</taxon>
        <taxon>Solirubrobacterales</taxon>
        <taxon>environmental samples</taxon>
    </lineage>
</organism>
<accession>A0A6J4SP47</accession>
<evidence type="ECO:0000256" key="1">
    <source>
        <dbReference type="SAM" id="Phobius"/>
    </source>
</evidence>
<sequence length="503" mass="52026">MVLSALIGARRPAATIGERDRREVDRGSRLARPKLGRAVVVCLTLAALSLLLPSTPSYDPWAWIVWGREVAALELDTRFGPSWKPLPVLFTTPFSLFGDAAPELWLIVARAGALLGLVAAFRLARRLGGTAAGVLAAAGLALSGGYLRGSAIGYSEGLLVALVVLALDRHLDGRRREALALGFAAGLLRPETWPFLGLYALFVFVREPRARVLATGLMALLPVLWLGPELWGAGDPLRAASRAQDPTLFSLAFADRPALAVLDRAQGFVPWPAKLGVLAALVVGILGAGGRGRGPTGARAAALAGGTGPARVTLALAGAAAAWFALVALMTELGYAGNSRYLAVPLALTCVVGGVGLGWFARAAFRRLEPAGRLARLGFALLLAVAFVALSIPAATDLAGDGREVLSEARLDDALPEAVARAGGRERVLACGQPHATALQVPAVAWELGLATGRVGIEPRAPGVFFRGPPVLQPPDAAAPAPTAGGLRPIARVGGWTVSASCP</sequence>
<proteinExistence type="predicted"/>
<dbReference type="EMBL" id="CADCVU010000097">
    <property type="protein sequence ID" value="CAA9498590.1"/>
    <property type="molecule type" value="Genomic_DNA"/>
</dbReference>
<keyword evidence="1" id="KW-0472">Membrane</keyword>
<feature type="transmembrane region" description="Helical" evidence="1">
    <location>
        <begin position="104"/>
        <end position="124"/>
    </location>
</feature>
<feature type="transmembrane region" description="Helical" evidence="1">
    <location>
        <begin position="342"/>
        <end position="365"/>
    </location>
</feature>
<evidence type="ECO:0008006" key="3">
    <source>
        <dbReference type="Google" id="ProtNLM"/>
    </source>
</evidence>
<name>A0A6J4SP47_9ACTN</name>
<feature type="transmembrane region" description="Helical" evidence="1">
    <location>
        <begin position="310"/>
        <end position="330"/>
    </location>
</feature>
<keyword evidence="1" id="KW-0812">Transmembrane</keyword>
<reference evidence="2" key="1">
    <citation type="submission" date="2020-02" db="EMBL/GenBank/DDBJ databases">
        <authorList>
            <person name="Meier V. D."/>
        </authorList>
    </citation>
    <scope>NUCLEOTIDE SEQUENCE</scope>
    <source>
        <strain evidence="2">AVDCRST_MAG45</strain>
    </source>
</reference>
<gene>
    <name evidence="2" type="ORF">AVDCRST_MAG45-1146</name>
</gene>
<feature type="transmembrane region" description="Helical" evidence="1">
    <location>
        <begin position="179"/>
        <end position="205"/>
    </location>
</feature>